<dbReference type="EMBL" id="AYKW01000008">
    <property type="protein sequence ID" value="PIL33356.1"/>
    <property type="molecule type" value="Genomic_DNA"/>
</dbReference>
<comment type="caution">
    <text evidence="1">The sequence shown here is derived from an EMBL/GenBank/DDBJ whole genome shotgun (WGS) entry which is preliminary data.</text>
</comment>
<dbReference type="Proteomes" id="UP000230002">
    <property type="component" value="Unassembled WGS sequence"/>
</dbReference>
<protein>
    <submittedName>
        <fullName evidence="1">Uncharacterized protein</fullName>
    </submittedName>
</protein>
<reference evidence="1 2" key="1">
    <citation type="journal article" date="2015" name="Sci. Rep.">
        <title>Chromosome-level genome map provides insights into diverse defense mechanisms in the medicinal fungus Ganoderma sinense.</title>
        <authorList>
            <person name="Zhu Y."/>
            <person name="Xu J."/>
            <person name="Sun C."/>
            <person name="Zhou S."/>
            <person name="Xu H."/>
            <person name="Nelson D.R."/>
            <person name="Qian J."/>
            <person name="Song J."/>
            <person name="Luo H."/>
            <person name="Xiang L."/>
            <person name="Li Y."/>
            <person name="Xu Z."/>
            <person name="Ji A."/>
            <person name="Wang L."/>
            <person name="Lu S."/>
            <person name="Hayward A."/>
            <person name="Sun W."/>
            <person name="Li X."/>
            <person name="Schwartz D.C."/>
            <person name="Wang Y."/>
            <person name="Chen S."/>
        </authorList>
    </citation>
    <scope>NUCLEOTIDE SEQUENCE [LARGE SCALE GENOMIC DNA]</scope>
    <source>
        <strain evidence="1 2">ZZ0214-1</strain>
    </source>
</reference>
<evidence type="ECO:0000313" key="1">
    <source>
        <dbReference type="EMBL" id="PIL33356.1"/>
    </source>
</evidence>
<evidence type="ECO:0000313" key="2">
    <source>
        <dbReference type="Proteomes" id="UP000230002"/>
    </source>
</evidence>
<keyword evidence="2" id="KW-1185">Reference proteome</keyword>
<proteinExistence type="predicted"/>
<dbReference type="AlphaFoldDB" id="A0A2G8SHV8"/>
<accession>A0A2G8SHV8</accession>
<name>A0A2G8SHV8_9APHY</name>
<organism evidence="1 2">
    <name type="scientific">Ganoderma sinense ZZ0214-1</name>
    <dbReference type="NCBI Taxonomy" id="1077348"/>
    <lineage>
        <taxon>Eukaryota</taxon>
        <taxon>Fungi</taxon>
        <taxon>Dikarya</taxon>
        <taxon>Basidiomycota</taxon>
        <taxon>Agaricomycotina</taxon>
        <taxon>Agaricomycetes</taxon>
        <taxon>Polyporales</taxon>
        <taxon>Polyporaceae</taxon>
        <taxon>Ganoderma</taxon>
    </lineage>
</organism>
<sequence length="106" mass="11242">MRTQAHVVHPMARFCAARLVWAIGFPAHHLRTLPVPITCRASLCLPPPTLPIRHLSSTLVLPSRPPAAAQAAAQRHAFVNAIGFAARVLAQLPVGAIDATPFGSDS</sequence>
<gene>
    <name evidence="1" type="ORF">GSI_04807</name>
</gene>